<dbReference type="EMBL" id="QZKU01000070">
    <property type="protein sequence ID" value="RJP21134.1"/>
    <property type="molecule type" value="Genomic_DNA"/>
</dbReference>
<dbReference type="Pfam" id="PF13458">
    <property type="entry name" value="Peripla_BP_6"/>
    <property type="match status" value="1"/>
</dbReference>
<sequence>MKKTVLAALVLCLALSGSLFAADAPEPIKIGAVFAVTGKASWLGEPERNTVKMIEAEVNAAGGINGRPIQVIVEDDAGLEPNTVNAVKKLVAKDNVVAIVGPTTTGTTMAVKPIAEEYGVPLISCAAAEAIVNPVFKWVFKTPQKDSDCAVRIYEHMKAKGLTKVAIITSTDAFGATGRAQLQAFAPVMGIEIVADESYAPSDTDMTAQLTKIKGTPAQALINWSVGPVQVVVVKNVRQLGMTIPLYQSHGFGNPKNIEACGAAGEGIIFPAGRLLVVEHLKDDLPQKAVLAKYKSEYEAKYKDQVSTFGGHAFDSLWLVIDALKAVGPDKAKLRDYIENRKGFVGTGGIFNFSAEDHCGLDKNAFEMMTVKEGKFMPLGI</sequence>
<reference evidence="5 6" key="1">
    <citation type="journal article" date="2017" name="ISME J.">
        <title>Energy and carbon metabolisms in a deep terrestrial subsurface fluid microbial community.</title>
        <authorList>
            <person name="Momper L."/>
            <person name="Jungbluth S.P."/>
            <person name="Lee M.D."/>
            <person name="Amend J.P."/>
        </authorList>
    </citation>
    <scope>NUCLEOTIDE SEQUENCE [LARGE SCALE GENOMIC DNA]</scope>
    <source>
        <strain evidence="5">SURF_5</strain>
    </source>
</reference>
<feature type="chain" id="PRO_5017454762" evidence="3">
    <location>
        <begin position="22"/>
        <end position="381"/>
    </location>
</feature>
<evidence type="ECO:0000256" key="2">
    <source>
        <dbReference type="ARBA" id="ARBA00022729"/>
    </source>
</evidence>
<dbReference type="CDD" id="cd06333">
    <property type="entry name" value="PBP1_ABC_RPA1789-like"/>
    <property type="match status" value="1"/>
</dbReference>
<dbReference type="SUPFAM" id="SSF53822">
    <property type="entry name" value="Periplasmic binding protein-like I"/>
    <property type="match status" value="1"/>
</dbReference>
<dbReference type="InterPro" id="IPR028082">
    <property type="entry name" value="Peripla_BP_I"/>
</dbReference>
<dbReference type="PANTHER" id="PTHR30483:SF38">
    <property type="entry name" value="BLR7848 PROTEIN"/>
    <property type="match status" value="1"/>
</dbReference>
<comment type="caution">
    <text evidence="5">The sequence shown here is derived from an EMBL/GenBank/DDBJ whole genome shotgun (WGS) entry which is preliminary data.</text>
</comment>
<evidence type="ECO:0000313" key="5">
    <source>
        <dbReference type="EMBL" id="RJP21134.1"/>
    </source>
</evidence>
<feature type="domain" description="Leucine-binding protein" evidence="4">
    <location>
        <begin position="27"/>
        <end position="359"/>
    </location>
</feature>
<accession>A0A3A4NZE8</accession>
<protein>
    <submittedName>
        <fullName evidence="5">ABC transporter substrate-binding protein</fullName>
    </submittedName>
</protein>
<evidence type="ECO:0000256" key="3">
    <source>
        <dbReference type="SAM" id="SignalP"/>
    </source>
</evidence>
<organism evidence="5 6">
    <name type="scientific">Abyssobacteria bacterium (strain SURF_5)</name>
    <dbReference type="NCBI Taxonomy" id="2093360"/>
    <lineage>
        <taxon>Bacteria</taxon>
        <taxon>Pseudomonadati</taxon>
        <taxon>Candidatus Hydrogenedentota</taxon>
        <taxon>Candidatus Abyssobacteria</taxon>
    </lineage>
</organism>
<feature type="signal peptide" evidence="3">
    <location>
        <begin position="1"/>
        <end position="21"/>
    </location>
</feature>
<dbReference type="InterPro" id="IPR051010">
    <property type="entry name" value="BCAA_transport"/>
</dbReference>
<evidence type="ECO:0000313" key="6">
    <source>
        <dbReference type="Proteomes" id="UP000265882"/>
    </source>
</evidence>
<gene>
    <name evidence="5" type="ORF">C4520_10480</name>
</gene>
<keyword evidence="2 3" id="KW-0732">Signal</keyword>
<dbReference type="AlphaFoldDB" id="A0A3A4NZE8"/>
<name>A0A3A4NZE8_ABYX5</name>
<dbReference type="Proteomes" id="UP000265882">
    <property type="component" value="Unassembled WGS sequence"/>
</dbReference>
<evidence type="ECO:0000256" key="1">
    <source>
        <dbReference type="ARBA" id="ARBA00010062"/>
    </source>
</evidence>
<dbReference type="InterPro" id="IPR028081">
    <property type="entry name" value="Leu-bd"/>
</dbReference>
<dbReference type="Gene3D" id="3.40.50.2300">
    <property type="match status" value="2"/>
</dbReference>
<proteinExistence type="inferred from homology"/>
<dbReference type="PANTHER" id="PTHR30483">
    <property type="entry name" value="LEUCINE-SPECIFIC-BINDING PROTEIN"/>
    <property type="match status" value="1"/>
</dbReference>
<comment type="similarity">
    <text evidence="1">Belongs to the leucine-binding protein family.</text>
</comment>
<evidence type="ECO:0000259" key="4">
    <source>
        <dbReference type="Pfam" id="PF13458"/>
    </source>
</evidence>